<evidence type="ECO:0000313" key="7">
    <source>
        <dbReference type="Proteomes" id="UP000799324"/>
    </source>
</evidence>
<gene>
    <name evidence="6" type="ORF">K491DRAFT_585431</name>
</gene>
<dbReference type="OrthoDB" id="3989227at2759"/>
<feature type="region of interest" description="Disordered" evidence="4">
    <location>
        <begin position="205"/>
        <end position="227"/>
    </location>
</feature>
<evidence type="ECO:0000256" key="1">
    <source>
        <dbReference type="ARBA" id="ARBA00004123"/>
    </source>
</evidence>
<dbReference type="PROSITE" id="PS50048">
    <property type="entry name" value="ZN2_CY6_FUNGAL_2"/>
    <property type="match status" value="1"/>
</dbReference>
<dbReference type="GO" id="GO:0003677">
    <property type="term" value="F:DNA binding"/>
    <property type="evidence" value="ECO:0007669"/>
    <property type="project" value="InterPro"/>
</dbReference>
<feature type="region of interest" description="Disordered" evidence="4">
    <location>
        <begin position="1"/>
        <end position="45"/>
    </location>
</feature>
<dbReference type="SUPFAM" id="SSF57701">
    <property type="entry name" value="Zn2/Cys6 DNA-binding domain"/>
    <property type="match status" value="1"/>
</dbReference>
<dbReference type="GO" id="GO:0000981">
    <property type="term" value="F:DNA-binding transcription factor activity, RNA polymerase II-specific"/>
    <property type="evidence" value="ECO:0007669"/>
    <property type="project" value="InterPro"/>
</dbReference>
<protein>
    <recommendedName>
        <fullName evidence="5">Zn(2)-C6 fungal-type domain-containing protein</fullName>
    </recommendedName>
</protein>
<feature type="region of interest" description="Disordered" evidence="4">
    <location>
        <begin position="129"/>
        <end position="167"/>
    </location>
</feature>
<dbReference type="PROSITE" id="PS00463">
    <property type="entry name" value="ZN2_CY6_FUNGAL_1"/>
    <property type="match status" value="1"/>
</dbReference>
<evidence type="ECO:0000256" key="3">
    <source>
        <dbReference type="ARBA" id="ARBA00023242"/>
    </source>
</evidence>
<dbReference type="Proteomes" id="UP000799324">
    <property type="component" value="Unassembled WGS sequence"/>
</dbReference>
<comment type="subcellular location">
    <subcellularLocation>
        <location evidence="1">Nucleus</location>
    </subcellularLocation>
</comment>
<dbReference type="SMART" id="SM00906">
    <property type="entry name" value="Fungal_trans"/>
    <property type="match status" value="1"/>
</dbReference>
<organism evidence="6 7">
    <name type="scientific">Lophiostoma macrostomum CBS 122681</name>
    <dbReference type="NCBI Taxonomy" id="1314788"/>
    <lineage>
        <taxon>Eukaryota</taxon>
        <taxon>Fungi</taxon>
        <taxon>Dikarya</taxon>
        <taxon>Ascomycota</taxon>
        <taxon>Pezizomycotina</taxon>
        <taxon>Dothideomycetes</taxon>
        <taxon>Pleosporomycetidae</taxon>
        <taxon>Pleosporales</taxon>
        <taxon>Lophiostomataceae</taxon>
        <taxon>Lophiostoma</taxon>
    </lineage>
</organism>
<feature type="compositionally biased region" description="Low complexity" evidence="4">
    <location>
        <begin position="27"/>
        <end position="44"/>
    </location>
</feature>
<dbReference type="EMBL" id="MU004289">
    <property type="protein sequence ID" value="KAF2662438.1"/>
    <property type="molecule type" value="Genomic_DNA"/>
</dbReference>
<reference evidence="6" key="1">
    <citation type="journal article" date="2020" name="Stud. Mycol.">
        <title>101 Dothideomycetes genomes: a test case for predicting lifestyles and emergence of pathogens.</title>
        <authorList>
            <person name="Haridas S."/>
            <person name="Albert R."/>
            <person name="Binder M."/>
            <person name="Bloem J."/>
            <person name="Labutti K."/>
            <person name="Salamov A."/>
            <person name="Andreopoulos B."/>
            <person name="Baker S."/>
            <person name="Barry K."/>
            <person name="Bills G."/>
            <person name="Bluhm B."/>
            <person name="Cannon C."/>
            <person name="Castanera R."/>
            <person name="Culley D."/>
            <person name="Daum C."/>
            <person name="Ezra D."/>
            <person name="Gonzalez J."/>
            <person name="Henrissat B."/>
            <person name="Kuo A."/>
            <person name="Liang C."/>
            <person name="Lipzen A."/>
            <person name="Lutzoni F."/>
            <person name="Magnuson J."/>
            <person name="Mondo S."/>
            <person name="Nolan M."/>
            <person name="Ohm R."/>
            <person name="Pangilinan J."/>
            <person name="Park H.-J."/>
            <person name="Ramirez L."/>
            <person name="Alfaro M."/>
            <person name="Sun H."/>
            <person name="Tritt A."/>
            <person name="Yoshinaga Y."/>
            <person name="Zwiers L.-H."/>
            <person name="Turgeon B."/>
            <person name="Goodwin S."/>
            <person name="Spatafora J."/>
            <person name="Crous P."/>
            <person name="Grigoriev I."/>
        </authorList>
    </citation>
    <scope>NUCLEOTIDE SEQUENCE</scope>
    <source>
        <strain evidence="6">CBS 122681</strain>
    </source>
</reference>
<evidence type="ECO:0000256" key="2">
    <source>
        <dbReference type="ARBA" id="ARBA00022723"/>
    </source>
</evidence>
<dbReference type="AlphaFoldDB" id="A0A6A6TU46"/>
<dbReference type="GO" id="GO:0005634">
    <property type="term" value="C:nucleus"/>
    <property type="evidence" value="ECO:0007669"/>
    <property type="project" value="UniProtKB-SubCell"/>
</dbReference>
<feature type="domain" description="Zn(2)-C6 fungal-type" evidence="5">
    <location>
        <begin position="46"/>
        <end position="75"/>
    </location>
</feature>
<dbReference type="InterPro" id="IPR050613">
    <property type="entry name" value="Sec_Metabolite_Reg"/>
</dbReference>
<dbReference type="Pfam" id="PF00172">
    <property type="entry name" value="Zn_clus"/>
    <property type="match status" value="1"/>
</dbReference>
<feature type="compositionally biased region" description="Low complexity" evidence="4">
    <location>
        <begin position="133"/>
        <end position="147"/>
    </location>
</feature>
<dbReference type="Gene3D" id="4.10.240.10">
    <property type="entry name" value="Zn(2)-C6 fungal-type DNA-binding domain"/>
    <property type="match status" value="1"/>
</dbReference>
<keyword evidence="7" id="KW-1185">Reference proteome</keyword>
<dbReference type="GO" id="GO:0006351">
    <property type="term" value="P:DNA-templated transcription"/>
    <property type="evidence" value="ECO:0007669"/>
    <property type="project" value="InterPro"/>
</dbReference>
<accession>A0A6A6TU46</accession>
<dbReference type="InterPro" id="IPR007219">
    <property type="entry name" value="XnlR_reg_dom"/>
</dbReference>
<dbReference type="GO" id="GO:0008270">
    <property type="term" value="F:zinc ion binding"/>
    <property type="evidence" value="ECO:0007669"/>
    <property type="project" value="InterPro"/>
</dbReference>
<feature type="compositionally biased region" description="Polar residues" evidence="4">
    <location>
        <begin position="13"/>
        <end position="26"/>
    </location>
</feature>
<dbReference type="CDD" id="cd12148">
    <property type="entry name" value="fungal_TF_MHR"/>
    <property type="match status" value="1"/>
</dbReference>
<evidence type="ECO:0000256" key="4">
    <source>
        <dbReference type="SAM" id="MobiDB-lite"/>
    </source>
</evidence>
<dbReference type="PANTHER" id="PTHR31001">
    <property type="entry name" value="UNCHARACTERIZED TRANSCRIPTIONAL REGULATORY PROTEIN"/>
    <property type="match status" value="1"/>
</dbReference>
<name>A0A6A6TU46_9PLEO</name>
<dbReference type="InterPro" id="IPR036864">
    <property type="entry name" value="Zn2-C6_fun-type_DNA-bd_sf"/>
</dbReference>
<dbReference type="Pfam" id="PF04082">
    <property type="entry name" value="Fungal_trans"/>
    <property type="match status" value="1"/>
</dbReference>
<dbReference type="PANTHER" id="PTHR31001:SF50">
    <property type="entry name" value="ZN(II)2CYS6 TRANSCRIPTION FACTOR (EUROFUNG)"/>
    <property type="match status" value="1"/>
</dbReference>
<evidence type="ECO:0000259" key="5">
    <source>
        <dbReference type="PROSITE" id="PS50048"/>
    </source>
</evidence>
<keyword evidence="3" id="KW-0539">Nucleus</keyword>
<sequence length="865" mass="97062">MSEDAAALPSISIRASTSTPLGDSANSTAPVTTSSTAPGSGPKPRSCITCRSRKVRCDKQVPCANCRRASIACVYPNSNDRPPRWARRLERLTNGAATSSSPASDTVMERIRFLEGLVTDLRGQLEQARKAASSYSGGSSLTSPGSSPQHLDLSQHRETSPLTESSGVQKQFGRLVLQDSGRSRYVSSSFWSRVDDELKTHTDTLIQNQSESSEEETSPEATPDLERSPAERHAFLFRHNLSPEVSDMAQFHPLPSQLPFLVDVFAENINLFLRIVHIPTVMHLVRDIRSSGMTNLSPSNEALVLSICYAAVVSMEDDDVTTNFGVSKSELGNKYRLGLEHALAKADFLNSPDVILVQAMGIFVCLARRHDSPRFIWMMAGMLVKMAQYLGLQRDGANFSNLTPFEVHMRRRIWWVVMWLDQKAAEDQGTDLTIAPGSFDTGLPLNINENDIDPSTKEMPPERPGVTDMTFAIAQTRITYVHRDIITYVNGNGSDRSVDLERRNRLVNESWERVDQGYLQHTTTTASDDIQHWVIVIVARLIKAKLTLIAFTPVLFSSMNEEYSDELRTRLFISAIEVAEYNHALNSEEKCKQYRWVFQTHTHWYATVFLLLDIIRRPWAASVERAWVALHSKWLIPARTFNDKNLRIWVPLRKLMGKARTHRAAELNRLREDAQSAMNLDIEDHNRPLPLSDPVVPHPAETEQFRERWRQLVGLTGSHQEGDMQMLFNDRVDLINPSSSSSYTAWSAPLSSPLANTQNPSADQFPIPQHHDTRQQVDAQRSMTADQNSFIQNMPALDNASLGSQHPNSANWLNSNVIGPDGTPWLWADADFSLGGLSNPDMDLTNMDVDNNTNWYDWVESAKGI</sequence>
<dbReference type="SMART" id="SM00066">
    <property type="entry name" value="GAL4"/>
    <property type="match status" value="1"/>
</dbReference>
<keyword evidence="2" id="KW-0479">Metal-binding</keyword>
<dbReference type="InterPro" id="IPR001138">
    <property type="entry name" value="Zn2Cys6_DnaBD"/>
</dbReference>
<dbReference type="CDD" id="cd00067">
    <property type="entry name" value="GAL4"/>
    <property type="match status" value="1"/>
</dbReference>
<proteinExistence type="predicted"/>
<evidence type="ECO:0000313" key="6">
    <source>
        <dbReference type="EMBL" id="KAF2662438.1"/>
    </source>
</evidence>